<evidence type="ECO:0000256" key="6">
    <source>
        <dbReference type="ARBA" id="ARBA00022777"/>
    </source>
</evidence>
<evidence type="ECO:0000256" key="7">
    <source>
        <dbReference type="ARBA" id="ARBA00022840"/>
    </source>
</evidence>
<feature type="domain" description="Histidine kinase" evidence="13">
    <location>
        <begin position="526"/>
        <end position="749"/>
    </location>
</feature>
<dbReference type="PANTHER" id="PTHR43065:SF46">
    <property type="entry name" value="C4-DICARBOXYLATE TRANSPORT SENSOR PROTEIN DCTB"/>
    <property type="match status" value="1"/>
</dbReference>
<dbReference type="CDD" id="cd00130">
    <property type="entry name" value="PAS"/>
    <property type="match status" value="1"/>
</dbReference>
<feature type="signal peptide" evidence="12">
    <location>
        <begin position="1"/>
        <end position="32"/>
    </location>
</feature>
<keyword evidence="3 9" id="KW-0597">Phosphoprotein</keyword>
<evidence type="ECO:0000259" key="15">
    <source>
        <dbReference type="PROSITE" id="PS50112"/>
    </source>
</evidence>
<dbReference type="EMBL" id="BDFE01000007">
    <property type="protein sequence ID" value="GAU07786.1"/>
    <property type="molecule type" value="Genomic_DNA"/>
</dbReference>
<dbReference type="SMART" id="SM00091">
    <property type="entry name" value="PAS"/>
    <property type="match status" value="1"/>
</dbReference>
<evidence type="ECO:0000313" key="18">
    <source>
        <dbReference type="Proteomes" id="UP000095200"/>
    </source>
</evidence>
<evidence type="ECO:0000256" key="9">
    <source>
        <dbReference type="PROSITE-ProRule" id="PRU00169"/>
    </source>
</evidence>
<dbReference type="CDD" id="cd00082">
    <property type="entry name" value="HisKA"/>
    <property type="match status" value="1"/>
</dbReference>
<keyword evidence="18" id="KW-1185">Reference proteome</keyword>
<dbReference type="InterPro" id="IPR000014">
    <property type="entry name" value="PAS"/>
</dbReference>
<dbReference type="InterPro" id="IPR003594">
    <property type="entry name" value="HATPase_dom"/>
</dbReference>
<dbReference type="GO" id="GO:0005524">
    <property type="term" value="F:ATP binding"/>
    <property type="evidence" value="ECO:0007669"/>
    <property type="project" value="UniProtKB-KW"/>
</dbReference>
<evidence type="ECO:0000256" key="3">
    <source>
        <dbReference type="ARBA" id="ARBA00022553"/>
    </source>
</evidence>
<keyword evidence="8" id="KW-0902">Two-component regulatory system</keyword>
<dbReference type="Gene3D" id="3.30.565.10">
    <property type="entry name" value="Histidine kinase-like ATPase, C-terminal domain"/>
    <property type="match status" value="1"/>
</dbReference>
<keyword evidence="7" id="KW-0067">ATP-binding</keyword>
<keyword evidence="6" id="KW-0418">Kinase</keyword>
<keyword evidence="5" id="KW-0547">Nucleotide-binding</keyword>
<dbReference type="SUPFAM" id="SSF47384">
    <property type="entry name" value="Homodimeric domain of signal transducing histidine kinase"/>
    <property type="match status" value="1"/>
</dbReference>
<evidence type="ECO:0000256" key="1">
    <source>
        <dbReference type="ARBA" id="ARBA00000085"/>
    </source>
</evidence>
<dbReference type="InterPro" id="IPR005467">
    <property type="entry name" value="His_kinase_dom"/>
</dbReference>
<dbReference type="PROSITE" id="PS50112">
    <property type="entry name" value="PAS"/>
    <property type="match status" value="1"/>
</dbReference>
<dbReference type="InterPro" id="IPR036097">
    <property type="entry name" value="HisK_dim/P_sf"/>
</dbReference>
<evidence type="ECO:0000256" key="2">
    <source>
        <dbReference type="ARBA" id="ARBA00012438"/>
    </source>
</evidence>
<dbReference type="InterPro" id="IPR004358">
    <property type="entry name" value="Sig_transdc_His_kin-like_C"/>
</dbReference>
<feature type="chain" id="PRO_5008262339" description="histidine kinase" evidence="12">
    <location>
        <begin position="33"/>
        <end position="903"/>
    </location>
</feature>
<dbReference type="Gene3D" id="3.30.450.20">
    <property type="entry name" value="PAS domain"/>
    <property type="match status" value="1"/>
</dbReference>
<evidence type="ECO:0000313" key="17">
    <source>
        <dbReference type="EMBL" id="GAU07786.1"/>
    </source>
</evidence>
<dbReference type="Proteomes" id="UP000095200">
    <property type="component" value="Unassembled WGS sequence"/>
</dbReference>
<protein>
    <recommendedName>
        <fullName evidence="2">histidine kinase</fullName>
        <ecNumber evidence="2">2.7.13.3</ecNumber>
    </recommendedName>
</protein>
<keyword evidence="11" id="KW-0472">Membrane</keyword>
<organism evidence="17 18">
    <name type="scientific">Desulfoplanes formicivorans</name>
    <dbReference type="NCBI Taxonomy" id="1592317"/>
    <lineage>
        <taxon>Bacteria</taxon>
        <taxon>Pseudomonadati</taxon>
        <taxon>Thermodesulfobacteriota</taxon>
        <taxon>Desulfovibrionia</taxon>
        <taxon>Desulfovibrionales</taxon>
        <taxon>Desulfoplanaceae</taxon>
        <taxon>Desulfoplanes</taxon>
    </lineage>
</organism>
<feature type="domain" description="Response regulatory" evidence="14">
    <location>
        <begin position="769"/>
        <end position="883"/>
    </location>
</feature>
<proteinExistence type="predicted"/>
<evidence type="ECO:0000256" key="10">
    <source>
        <dbReference type="SAM" id="MobiDB-lite"/>
    </source>
</evidence>
<dbReference type="PRINTS" id="PR00344">
    <property type="entry name" value="BCTRLSENSOR"/>
</dbReference>
<comment type="caution">
    <text evidence="17">The sequence shown here is derived from an EMBL/GenBank/DDBJ whole genome shotgun (WGS) entry which is preliminary data.</text>
</comment>
<dbReference type="Pfam" id="PF00072">
    <property type="entry name" value="Response_reg"/>
    <property type="match status" value="1"/>
</dbReference>
<dbReference type="AlphaFoldDB" id="A0A194AFB9"/>
<dbReference type="Gene3D" id="3.40.50.2300">
    <property type="match status" value="3"/>
</dbReference>
<reference evidence="18" key="1">
    <citation type="submission" date="2016-06" db="EMBL/GenBank/DDBJ databases">
        <title>Draft genome sequence of Desulfoplanes formicivorans strain Pf12B.</title>
        <authorList>
            <person name="Watanabe M."/>
            <person name="Kojima H."/>
            <person name="Fukui M."/>
        </authorList>
    </citation>
    <scope>NUCLEOTIDE SEQUENCE [LARGE SCALE GENOMIC DNA]</scope>
    <source>
        <strain evidence="18">Pf12B</strain>
    </source>
</reference>
<dbReference type="RefSeq" id="WP_069857290.1">
    <property type="nucleotide sequence ID" value="NZ_BDFE01000007.1"/>
</dbReference>
<dbReference type="Pfam" id="PF13188">
    <property type="entry name" value="PAS_8"/>
    <property type="match status" value="1"/>
</dbReference>
<dbReference type="SMART" id="SM00388">
    <property type="entry name" value="HisKA"/>
    <property type="match status" value="1"/>
</dbReference>
<dbReference type="EC" id="2.7.13.3" evidence="2"/>
<comment type="catalytic activity">
    <reaction evidence="1">
        <text>ATP + protein L-histidine = ADP + protein N-phospho-L-histidine.</text>
        <dbReference type="EC" id="2.7.13.3"/>
    </reaction>
</comment>
<evidence type="ECO:0000256" key="5">
    <source>
        <dbReference type="ARBA" id="ARBA00022741"/>
    </source>
</evidence>
<dbReference type="NCBIfam" id="TIGR00229">
    <property type="entry name" value="sensory_box"/>
    <property type="match status" value="1"/>
</dbReference>
<dbReference type="Gene3D" id="1.10.287.130">
    <property type="match status" value="1"/>
</dbReference>
<dbReference type="SUPFAM" id="SSF52172">
    <property type="entry name" value="CheY-like"/>
    <property type="match status" value="1"/>
</dbReference>
<evidence type="ECO:0000259" key="16">
    <source>
        <dbReference type="PROSITE" id="PS50113"/>
    </source>
</evidence>
<dbReference type="SMART" id="SM00448">
    <property type="entry name" value="REC"/>
    <property type="match status" value="1"/>
</dbReference>
<dbReference type="CDD" id="cd00156">
    <property type="entry name" value="REC"/>
    <property type="match status" value="1"/>
</dbReference>
<dbReference type="SUPFAM" id="SSF55874">
    <property type="entry name" value="ATPase domain of HSP90 chaperone/DNA topoisomerase II/histidine kinase"/>
    <property type="match status" value="1"/>
</dbReference>
<feature type="domain" description="PAS" evidence="15">
    <location>
        <begin position="386"/>
        <end position="423"/>
    </location>
</feature>
<dbReference type="PROSITE" id="PS50113">
    <property type="entry name" value="PAC"/>
    <property type="match status" value="1"/>
</dbReference>
<dbReference type="InterPro" id="IPR001789">
    <property type="entry name" value="Sig_transdc_resp-reg_receiver"/>
</dbReference>
<dbReference type="Pfam" id="PF00512">
    <property type="entry name" value="HisKA"/>
    <property type="match status" value="1"/>
</dbReference>
<sequence length="903" mass="100507">MTFYRLFPACRTIGILLICCCAQWMTPHTVHAAKPRKNVLLLNSYENGYSWSDTIVQGVKKRFAQSPFNVDLQVEYMDSKRHTSLTMQSMLLDLYAYKFKHIRFDALMTSDNYAFEFLQQYGPEFFPGTPVVFCGVNDLNPGVMENRDRFTGVIENIDVAGTLKLALQLCPETANIVVIGNNDITSLAIRNQVYRALQPFEQRLDVEFWTDASLDELLARIPLLAEDTILYVIPFYKDAHGQFYSAEEVLTSIAAVARVPIFSNWHFLLGHGIMGGRLLDGTRVGAMAAQQVLDIFKGKHPGEIPVIKWYMGEYGFDYTMLKRFAIDPQDLPQGSVIINEPKRLYALNKETFWLIIASLVILSFISIMLVASTLQRRRAEEHLRLAEEKYRSIFENSALGIFRTTPEGRFLDANPAMARMLGYDSPTDLMQRVGSVPDELYVDPQQWTQGLAATATAAGRINFENRFRKRDGSVIVANLYLRIIRKPDGSVDSLEGFAEDITRRIHLERQLLQSQKMEAMGRLAGGIAHDFNNILTSIINSTELALLDVDEDSMTHEDLTRVLTASRRGSQLVKQILTFSRPSQEGFVPTNLAEIISEAVSLIRASFPGNIRIREDIAASPILCLADPSQIHQIVMNLCTNAFQAMDTQGGTLRIHLTAEILTETRAEVLDVRPGHYARLTIADTGPGMTQQVMDKIFDPFYTTKGKNEGTGLGLAVVHGIVTGHQGAIDVWSHPGAGTSFSVFLPLAHPAAVESEPAAKPDVCKGSGRIIFVEDDPDQLRTIPRILTLLGYKVTPVSAAESALRIIGHSEACDLLITDYDMPEMNGLELARHLMEMAPHLPVIMVSGRNTATEAARDMVNIRDVLLKPYNKTTLAEAIDRILGTHGSGPTTDHESPSTTTTR</sequence>
<feature type="modified residue" description="4-aspartylphosphate" evidence="9">
    <location>
        <position position="819"/>
    </location>
</feature>
<evidence type="ECO:0000256" key="4">
    <source>
        <dbReference type="ARBA" id="ARBA00022679"/>
    </source>
</evidence>
<dbReference type="STRING" id="1592317.DPF_0485"/>
<dbReference type="PANTHER" id="PTHR43065">
    <property type="entry name" value="SENSOR HISTIDINE KINASE"/>
    <property type="match status" value="1"/>
</dbReference>
<dbReference type="SMART" id="SM00387">
    <property type="entry name" value="HATPase_c"/>
    <property type="match status" value="1"/>
</dbReference>
<dbReference type="InterPro" id="IPR003661">
    <property type="entry name" value="HisK_dim/P_dom"/>
</dbReference>
<name>A0A194AFB9_9BACT</name>
<feature type="region of interest" description="Disordered" evidence="10">
    <location>
        <begin position="883"/>
        <end position="903"/>
    </location>
</feature>
<dbReference type="InterPro" id="IPR000700">
    <property type="entry name" value="PAS-assoc_C"/>
</dbReference>
<feature type="transmembrane region" description="Helical" evidence="11">
    <location>
        <begin position="352"/>
        <end position="374"/>
    </location>
</feature>
<evidence type="ECO:0000256" key="11">
    <source>
        <dbReference type="SAM" id="Phobius"/>
    </source>
</evidence>
<keyword evidence="11" id="KW-0812">Transmembrane</keyword>
<dbReference type="InterPro" id="IPR036890">
    <property type="entry name" value="HATPase_C_sf"/>
</dbReference>
<dbReference type="Pfam" id="PF02518">
    <property type="entry name" value="HATPase_c"/>
    <property type="match status" value="1"/>
</dbReference>
<dbReference type="PROSITE" id="PS50110">
    <property type="entry name" value="RESPONSE_REGULATORY"/>
    <property type="match status" value="1"/>
</dbReference>
<feature type="domain" description="PAC" evidence="16">
    <location>
        <begin position="461"/>
        <end position="513"/>
    </location>
</feature>
<evidence type="ECO:0000259" key="13">
    <source>
        <dbReference type="PROSITE" id="PS50109"/>
    </source>
</evidence>
<evidence type="ECO:0000256" key="8">
    <source>
        <dbReference type="ARBA" id="ARBA00023012"/>
    </source>
</evidence>
<keyword evidence="12" id="KW-0732">Signal</keyword>
<dbReference type="OrthoDB" id="9813024at2"/>
<dbReference type="PROSITE" id="PS50109">
    <property type="entry name" value="HIS_KIN"/>
    <property type="match status" value="1"/>
</dbReference>
<dbReference type="SUPFAM" id="SSF55785">
    <property type="entry name" value="PYP-like sensor domain (PAS domain)"/>
    <property type="match status" value="1"/>
</dbReference>
<gene>
    <name evidence="17" type="ORF">DPF_0485</name>
</gene>
<dbReference type="InterPro" id="IPR035965">
    <property type="entry name" value="PAS-like_dom_sf"/>
</dbReference>
<evidence type="ECO:0000259" key="14">
    <source>
        <dbReference type="PROSITE" id="PS50110"/>
    </source>
</evidence>
<dbReference type="InterPro" id="IPR011006">
    <property type="entry name" value="CheY-like_superfamily"/>
</dbReference>
<keyword evidence="4" id="KW-0808">Transferase</keyword>
<evidence type="ECO:0000256" key="12">
    <source>
        <dbReference type="SAM" id="SignalP"/>
    </source>
</evidence>
<dbReference type="GO" id="GO:0000155">
    <property type="term" value="F:phosphorelay sensor kinase activity"/>
    <property type="evidence" value="ECO:0007669"/>
    <property type="project" value="InterPro"/>
</dbReference>
<accession>A0A194AFB9</accession>
<keyword evidence="11" id="KW-1133">Transmembrane helix</keyword>